<dbReference type="EMBL" id="QKYT01000410">
    <property type="protein sequence ID" value="RIA85698.1"/>
    <property type="molecule type" value="Genomic_DNA"/>
</dbReference>
<keyword evidence="2" id="KW-1185">Reference proteome</keyword>
<accession>A0A397SI25</accession>
<dbReference type="Proteomes" id="UP000265703">
    <property type="component" value="Unassembled WGS sequence"/>
</dbReference>
<evidence type="ECO:0000313" key="2">
    <source>
        <dbReference type="Proteomes" id="UP000265703"/>
    </source>
</evidence>
<gene>
    <name evidence="1" type="ORF">C1645_363556</name>
</gene>
<proteinExistence type="predicted"/>
<comment type="caution">
    <text evidence="1">The sequence shown here is derived from an EMBL/GenBank/DDBJ whole genome shotgun (WGS) entry which is preliminary data.</text>
</comment>
<reference evidence="1 2" key="1">
    <citation type="submission" date="2018-06" db="EMBL/GenBank/DDBJ databases">
        <title>Comparative genomics reveals the genomic features of Rhizophagus irregularis, R. cerebriforme, R. diaphanum and Gigaspora rosea, and their symbiotic lifestyle signature.</title>
        <authorList>
            <person name="Morin E."/>
            <person name="San Clemente H."/>
            <person name="Chen E.C.H."/>
            <person name="De La Providencia I."/>
            <person name="Hainaut M."/>
            <person name="Kuo A."/>
            <person name="Kohler A."/>
            <person name="Murat C."/>
            <person name="Tang N."/>
            <person name="Roy S."/>
            <person name="Loubradou J."/>
            <person name="Henrissat B."/>
            <person name="Grigoriev I.V."/>
            <person name="Corradi N."/>
            <person name="Roux C."/>
            <person name="Martin F.M."/>
        </authorList>
    </citation>
    <scope>NUCLEOTIDE SEQUENCE [LARGE SCALE GENOMIC DNA]</scope>
    <source>
        <strain evidence="1 2">DAOM 227022</strain>
    </source>
</reference>
<organism evidence="1 2">
    <name type="scientific">Glomus cerebriforme</name>
    <dbReference type="NCBI Taxonomy" id="658196"/>
    <lineage>
        <taxon>Eukaryota</taxon>
        <taxon>Fungi</taxon>
        <taxon>Fungi incertae sedis</taxon>
        <taxon>Mucoromycota</taxon>
        <taxon>Glomeromycotina</taxon>
        <taxon>Glomeromycetes</taxon>
        <taxon>Glomerales</taxon>
        <taxon>Glomeraceae</taxon>
        <taxon>Glomus</taxon>
    </lineage>
</organism>
<dbReference type="AlphaFoldDB" id="A0A397SI25"/>
<evidence type="ECO:0000313" key="1">
    <source>
        <dbReference type="EMBL" id="RIA85698.1"/>
    </source>
</evidence>
<sequence>MDLFFQILLIPSVINNYRKYVWITLMSFAKWHYWIIEAFFDIQKFPRINDLQEPINYLAWLIYPREDSNIMIFSNSIGDMVTSIRDIILGLWSKIKSIEFMEEILNAYVVPIDQLTSLRSSVSRKRQVQTNENINLAALTKIFDYFYENQFEKNDEIKSYLNRLKERYMI</sequence>
<dbReference type="OrthoDB" id="2246451at2759"/>
<name>A0A397SI25_9GLOM</name>
<protein>
    <submittedName>
        <fullName evidence="1">Uncharacterized protein</fullName>
    </submittedName>
</protein>